<dbReference type="RefSeq" id="WP_406855426.1">
    <property type="nucleotide sequence ID" value="NZ_CP157484.1"/>
</dbReference>
<dbReference type="AlphaFoldDB" id="A0AAU7JDW2"/>
<name>A0AAU7JDW2_9HYPH</name>
<evidence type="ECO:0000313" key="1">
    <source>
        <dbReference type="EMBL" id="XBO38587.1"/>
    </source>
</evidence>
<dbReference type="Pfam" id="PF10094">
    <property type="entry name" value="DUF2332"/>
    <property type="match status" value="1"/>
</dbReference>
<protein>
    <submittedName>
        <fullName evidence="1">DUF2332 family protein</fullName>
    </submittedName>
</protein>
<gene>
    <name evidence="1" type="ORF">ABEG18_23290</name>
</gene>
<sequence length="352" mass="38012">MAEQTIRSSFERQAGACSDLGSPFTAALCRLMAERLDRATAFGRRILDWPGPPGADALPLRAAGALHALARRGYEPLARLYPPAPFPGPDALWEGVRHALASHDRELAAFLDSPPQTNEVARSGVLIGGFLVLARETQAPLDVLEIGASAGLNMGFDRYAYELGQAGSHASAAAGEDAPVRLACDWRGLRPPPLDAPLRVRSRAACDQNPLDPADPAARERLLAYVWPDQAQRLARLEAALDAAAAAPWRVEKADAADWVERRLAEPREPGGCRTLYHSIVWQYLPPAVQARIQNAMEAAGAAASSGEPLAWLRLEADGDPRSAGLRLTLWPGGETRLLARGDFHGRWAEWL</sequence>
<dbReference type="EMBL" id="CP157484">
    <property type="protein sequence ID" value="XBO38587.1"/>
    <property type="molecule type" value="Genomic_DNA"/>
</dbReference>
<dbReference type="InterPro" id="IPR011200">
    <property type="entry name" value="UCP012608"/>
</dbReference>
<reference evidence="1" key="1">
    <citation type="submission" date="2024-05" db="EMBL/GenBank/DDBJ databases">
        <authorList>
            <person name="Kim S."/>
            <person name="Heo J."/>
            <person name="Choi H."/>
            <person name="Choi Y."/>
            <person name="Kwon S.-W."/>
            <person name="Kim Y."/>
        </authorList>
    </citation>
    <scope>NUCLEOTIDE SEQUENCE</scope>
    <source>
        <strain evidence="1">KACC 23698</strain>
    </source>
</reference>
<organism evidence="1">
    <name type="scientific">Alsobacter sp. KACC 23698</name>
    <dbReference type="NCBI Taxonomy" id="3149229"/>
    <lineage>
        <taxon>Bacteria</taxon>
        <taxon>Pseudomonadati</taxon>
        <taxon>Pseudomonadota</taxon>
        <taxon>Alphaproteobacteria</taxon>
        <taxon>Hyphomicrobiales</taxon>
        <taxon>Alsobacteraceae</taxon>
        <taxon>Alsobacter</taxon>
    </lineage>
</organism>
<proteinExistence type="predicted"/>
<accession>A0AAU7JDW2</accession>
<dbReference type="PIRSF" id="PIRSF012608">
    <property type="entry name" value="UCP012608"/>
    <property type="match status" value="1"/>
</dbReference>